<organism evidence="1 2">
    <name type="scientific">Vespula squamosa</name>
    <name type="common">Southern yellow jacket</name>
    <name type="synonym">Wasp</name>
    <dbReference type="NCBI Taxonomy" id="30214"/>
    <lineage>
        <taxon>Eukaryota</taxon>
        <taxon>Metazoa</taxon>
        <taxon>Ecdysozoa</taxon>
        <taxon>Arthropoda</taxon>
        <taxon>Hexapoda</taxon>
        <taxon>Insecta</taxon>
        <taxon>Pterygota</taxon>
        <taxon>Neoptera</taxon>
        <taxon>Endopterygota</taxon>
        <taxon>Hymenoptera</taxon>
        <taxon>Apocrita</taxon>
        <taxon>Aculeata</taxon>
        <taxon>Vespoidea</taxon>
        <taxon>Vespidae</taxon>
        <taxon>Vespinae</taxon>
        <taxon>Vespula</taxon>
    </lineage>
</organism>
<comment type="caution">
    <text evidence="1">The sequence shown here is derived from an EMBL/GenBank/DDBJ whole genome shotgun (WGS) entry which is preliminary data.</text>
</comment>
<reference evidence="1 2" key="1">
    <citation type="journal article" date="2024" name="Ann. Entomol. Soc. Am.">
        <title>Genomic analyses of the southern and eastern yellowjacket wasps (Hymenoptera: Vespidae) reveal evolutionary signatures of social life.</title>
        <authorList>
            <person name="Catto M.A."/>
            <person name="Caine P.B."/>
            <person name="Orr S.E."/>
            <person name="Hunt B.G."/>
            <person name="Goodisman M.A.D."/>
        </authorList>
    </citation>
    <scope>NUCLEOTIDE SEQUENCE [LARGE SCALE GENOMIC DNA]</scope>
    <source>
        <strain evidence="1">233</strain>
        <tissue evidence="1">Head and thorax</tissue>
    </source>
</reference>
<sequence length="130" mass="14186">MCSFYTTDSSENLMFEGMPHSTMKTLMINFFDIASIGYPGAKVQATVKVRGATRMQGFSRNEEAMRAMGTAAATKKKIIAIERIDGQGYIDLLSPEVATSLRPGLVLRQATKPASSWASPYDEETEVIPG</sequence>
<keyword evidence="2" id="KW-1185">Reference proteome</keyword>
<protein>
    <submittedName>
        <fullName evidence="1">Uncharacterized protein</fullName>
    </submittedName>
</protein>
<name>A0ABD2BSM3_VESSQ</name>
<dbReference type="AlphaFoldDB" id="A0ABD2BSM3"/>
<gene>
    <name evidence="1" type="ORF">V1478_002455</name>
</gene>
<accession>A0ABD2BSM3</accession>
<proteinExistence type="predicted"/>
<dbReference type="Proteomes" id="UP001607302">
    <property type="component" value="Unassembled WGS sequence"/>
</dbReference>
<evidence type="ECO:0000313" key="1">
    <source>
        <dbReference type="EMBL" id="KAL2735771.1"/>
    </source>
</evidence>
<dbReference type="EMBL" id="JAUDFV010000056">
    <property type="protein sequence ID" value="KAL2735771.1"/>
    <property type="molecule type" value="Genomic_DNA"/>
</dbReference>
<evidence type="ECO:0000313" key="2">
    <source>
        <dbReference type="Proteomes" id="UP001607302"/>
    </source>
</evidence>